<dbReference type="Gene3D" id="2.30.29.30">
    <property type="entry name" value="Pleckstrin-homology domain (PH domain)/Phosphotyrosine-binding domain (PTB)"/>
    <property type="match status" value="1"/>
</dbReference>
<evidence type="ECO:0000259" key="4">
    <source>
        <dbReference type="PROSITE" id="PS50195"/>
    </source>
</evidence>
<keyword evidence="2" id="KW-0813">Transport</keyword>
<evidence type="ECO:0000313" key="5">
    <source>
        <dbReference type="EMBL" id="CAD2166390.1"/>
    </source>
</evidence>
<dbReference type="GO" id="GO:0005769">
    <property type="term" value="C:early endosome"/>
    <property type="evidence" value="ECO:0007669"/>
    <property type="project" value="TreeGrafter"/>
</dbReference>
<reference evidence="5 6" key="1">
    <citation type="submission" date="2020-08" db="EMBL/GenBank/DDBJ databases">
        <authorList>
            <person name="Koutsovoulos G."/>
            <person name="Danchin GJ E."/>
        </authorList>
    </citation>
    <scope>NUCLEOTIDE SEQUENCE [LARGE SCALE GENOMIC DNA]</scope>
</reference>
<dbReference type="Gene3D" id="1.20.80.60">
    <property type="match status" value="1"/>
</dbReference>
<evidence type="ECO:0000256" key="2">
    <source>
        <dbReference type="ARBA" id="ARBA00022448"/>
    </source>
</evidence>
<dbReference type="PROSITE" id="PS50195">
    <property type="entry name" value="PX"/>
    <property type="match status" value="1"/>
</dbReference>
<name>A0A6V7UVD1_MELEN</name>
<evidence type="ECO:0000256" key="3">
    <source>
        <dbReference type="ARBA" id="ARBA00022927"/>
    </source>
</evidence>
<dbReference type="Gene3D" id="3.10.20.90">
    <property type="entry name" value="Phosphatidylinositol 3-kinase Catalytic Subunit, Chain A, domain 1"/>
    <property type="match status" value="1"/>
</dbReference>
<proteinExistence type="inferred from homology"/>
<sequence>MIHISIPSTRTQTEPDDPFNKYTVYDIHVNGAFHASVRYNLLYTLHEKLVETFGHRLEAPEFPPKKIWKLDNKSLNERREALSKYLQGVISSPDVARHAIIENAFLEFQVRSFSASISRVVKLEILLPDGRPVYIECCADDSTNCVMLKLCRAIVMNERNIRYFGLFLAHQRPELCDNGNESTSNSSSTRFSMLCVRWLKNFESPFISQQLSNPSKDQQFQHKILIRRVSWDPSLEEPLLDDPGSLKVLYLQVLNLFLLIFTSIFLALNDIQKGLLQVPSDVKTKLTSLQEFGEFKQFVRLCHLQVGYGYEWLAPVLAELTPKGEMTLCELKVGRRQLLLEYKDVEDNETIRTCKLLSKRIRVWRVSHLDNSFQQNNQQLNNTSMMTFQLEYLIRRDEFSVFTLEMESTHAVLLSLFLQSIADEILRSREGSTSPPYKFDDCISIRAAESLEASKANSILSDQLSIKSASGSSVSNGIEGEIMQNGYGNFVIKLISYQMPFMENESFEDVGDEDL</sequence>
<dbReference type="Pfam" id="PF21273">
    <property type="entry name" value="SNX17-27-31_F1_FERM"/>
    <property type="match status" value="1"/>
</dbReference>
<dbReference type="Pfam" id="PF18116">
    <property type="entry name" value="SNX17_FERM_C"/>
    <property type="match status" value="1"/>
</dbReference>
<dbReference type="Pfam" id="PF00787">
    <property type="entry name" value="PX"/>
    <property type="match status" value="1"/>
</dbReference>
<evidence type="ECO:0000313" key="6">
    <source>
        <dbReference type="Proteomes" id="UP000580250"/>
    </source>
</evidence>
<comment type="similarity">
    <text evidence="1">Belongs to the sorting nexin family.</text>
</comment>
<dbReference type="Proteomes" id="UP000580250">
    <property type="component" value="Unassembled WGS sequence"/>
</dbReference>
<dbReference type="Gene3D" id="3.30.1520.10">
    <property type="entry name" value="Phox-like domain"/>
    <property type="match status" value="1"/>
</dbReference>
<dbReference type="InterPro" id="IPR001683">
    <property type="entry name" value="PX_dom"/>
</dbReference>
<dbReference type="GO" id="GO:0032456">
    <property type="term" value="P:endocytic recycling"/>
    <property type="evidence" value="ECO:0007669"/>
    <property type="project" value="TreeGrafter"/>
</dbReference>
<organism evidence="5 6">
    <name type="scientific">Meloidogyne enterolobii</name>
    <name type="common">Root-knot nematode worm</name>
    <name type="synonym">Meloidogyne mayaguensis</name>
    <dbReference type="NCBI Taxonomy" id="390850"/>
    <lineage>
        <taxon>Eukaryota</taxon>
        <taxon>Metazoa</taxon>
        <taxon>Ecdysozoa</taxon>
        <taxon>Nematoda</taxon>
        <taxon>Chromadorea</taxon>
        <taxon>Rhabditida</taxon>
        <taxon>Tylenchina</taxon>
        <taxon>Tylenchomorpha</taxon>
        <taxon>Tylenchoidea</taxon>
        <taxon>Meloidogynidae</taxon>
        <taxon>Meloidogyninae</taxon>
        <taxon>Meloidogyne</taxon>
    </lineage>
</organism>
<dbReference type="EMBL" id="CAJEWN010000117">
    <property type="protein sequence ID" value="CAD2166390.1"/>
    <property type="molecule type" value="Genomic_DNA"/>
</dbReference>
<evidence type="ECO:0000256" key="1">
    <source>
        <dbReference type="ARBA" id="ARBA00010883"/>
    </source>
</evidence>
<dbReference type="PANTHER" id="PTHR12431:SF14">
    <property type="entry name" value="LD15323P"/>
    <property type="match status" value="1"/>
</dbReference>
<feature type="domain" description="PX" evidence="4">
    <location>
        <begin position="1"/>
        <end position="112"/>
    </location>
</feature>
<dbReference type="GO" id="GO:0035091">
    <property type="term" value="F:phosphatidylinositol binding"/>
    <property type="evidence" value="ECO:0007669"/>
    <property type="project" value="InterPro"/>
</dbReference>
<dbReference type="InterPro" id="IPR048763">
    <property type="entry name" value="SNX17-31_FERM_F1"/>
</dbReference>
<dbReference type="InterPro" id="IPR040842">
    <property type="entry name" value="SNX17/31_FERM"/>
</dbReference>
<dbReference type="PANTHER" id="PTHR12431">
    <property type="entry name" value="SORTING NEXIN 17 AND 27"/>
    <property type="match status" value="1"/>
</dbReference>
<keyword evidence="3" id="KW-0653">Protein transport</keyword>
<dbReference type="GO" id="GO:0006886">
    <property type="term" value="P:intracellular protein transport"/>
    <property type="evidence" value="ECO:0007669"/>
    <property type="project" value="TreeGrafter"/>
</dbReference>
<dbReference type="SMART" id="SM00312">
    <property type="entry name" value="PX"/>
    <property type="match status" value="1"/>
</dbReference>
<dbReference type="AlphaFoldDB" id="A0A6V7UVD1"/>
<protein>
    <recommendedName>
        <fullName evidence="4">PX domain-containing protein</fullName>
    </recommendedName>
</protein>
<comment type="caution">
    <text evidence="5">The sequence shown here is derived from an EMBL/GenBank/DDBJ whole genome shotgun (WGS) entry which is preliminary data.</text>
</comment>
<dbReference type="InterPro" id="IPR011993">
    <property type="entry name" value="PH-like_dom_sf"/>
</dbReference>
<dbReference type="OrthoDB" id="5772781at2759"/>
<accession>A0A6V7UVD1</accession>
<dbReference type="SUPFAM" id="SSF64268">
    <property type="entry name" value="PX domain"/>
    <property type="match status" value="1"/>
</dbReference>
<gene>
    <name evidence="5" type="ORF">MENT_LOCUS17801</name>
</gene>
<dbReference type="InterPro" id="IPR036871">
    <property type="entry name" value="PX_dom_sf"/>
</dbReference>